<evidence type="ECO:0000313" key="2">
    <source>
        <dbReference type="Proteomes" id="UP000318582"/>
    </source>
</evidence>
<gene>
    <name evidence="1" type="ORF">PhCBS80983_g05477</name>
</gene>
<organism evidence="1 2">
    <name type="scientific">Powellomyces hirtus</name>
    <dbReference type="NCBI Taxonomy" id="109895"/>
    <lineage>
        <taxon>Eukaryota</taxon>
        <taxon>Fungi</taxon>
        <taxon>Fungi incertae sedis</taxon>
        <taxon>Chytridiomycota</taxon>
        <taxon>Chytridiomycota incertae sedis</taxon>
        <taxon>Chytridiomycetes</taxon>
        <taxon>Spizellomycetales</taxon>
        <taxon>Powellomycetaceae</taxon>
        <taxon>Powellomyces</taxon>
    </lineage>
</organism>
<comment type="caution">
    <text evidence="1">The sequence shown here is derived from an EMBL/GenBank/DDBJ whole genome shotgun (WGS) entry which is preliminary data.</text>
</comment>
<reference evidence="1 2" key="1">
    <citation type="journal article" date="2019" name="Sci. Rep.">
        <title>Comparative genomics of chytrid fungi reveal insights into the obligate biotrophic and pathogenic lifestyle of Synchytrium endobioticum.</title>
        <authorList>
            <person name="van de Vossenberg B.T.L.H."/>
            <person name="Warris S."/>
            <person name="Nguyen H.D.T."/>
            <person name="van Gent-Pelzer M.P.E."/>
            <person name="Joly D.L."/>
            <person name="van de Geest H.C."/>
            <person name="Bonants P.J.M."/>
            <person name="Smith D.S."/>
            <person name="Levesque C.A."/>
            <person name="van der Lee T.A.J."/>
        </authorList>
    </citation>
    <scope>NUCLEOTIDE SEQUENCE [LARGE SCALE GENOMIC DNA]</scope>
    <source>
        <strain evidence="1 2">CBS 809.83</strain>
    </source>
</reference>
<dbReference type="InterPro" id="IPR027417">
    <property type="entry name" value="P-loop_NTPase"/>
</dbReference>
<name>A0A507DUM9_9FUNG</name>
<dbReference type="SUPFAM" id="SSF52540">
    <property type="entry name" value="P-loop containing nucleoside triphosphate hydrolases"/>
    <property type="match status" value="1"/>
</dbReference>
<accession>A0A507DUM9</accession>
<dbReference type="Gene3D" id="3.40.50.300">
    <property type="entry name" value="P-loop containing nucleotide triphosphate hydrolases"/>
    <property type="match status" value="1"/>
</dbReference>
<sequence>MSVRHLAESQVLEWLHTVCPEALSQGGSSRDPFPLRPLIVGVSGPQGSGKTTLSKQLESSLAAPPRSLSVISLSIDDFYLTKQEQDSLASSEPGNKLLQYRGNPGTHDISLALNVLDELTLAHQSALEGRPSSVLIPRYDKSLHQGRGDRAPREKWTTALAPFHVIILEGWCVGFRSLPDRRLQELFHSSNGCQIDASLESVFPCLRSHQPTHVEKLNLALKEYDGLWLRLDVLLHIHTTDLNNVYIWRKEQERSLWNLSHSGLTDQEVEDFVDRFMPGYMLGLDSLLRAEQEKTIGRFLRILIGQNRELLSFNVG</sequence>
<evidence type="ECO:0000313" key="1">
    <source>
        <dbReference type="EMBL" id="TPX55256.1"/>
    </source>
</evidence>
<protein>
    <recommendedName>
        <fullName evidence="3">Phosphoribulokinase/uridine kinase domain-containing protein</fullName>
    </recommendedName>
</protein>
<proteinExistence type="predicted"/>
<dbReference type="AlphaFoldDB" id="A0A507DUM9"/>
<dbReference type="PANTHER" id="PTHR10285">
    <property type="entry name" value="URIDINE KINASE"/>
    <property type="match status" value="1"/>
</dbReference>
<dbReference type="STRING" id="109895.A0A507DUM9"/>
<dbReference type="EMBL" id="QEAQ01000119">
    <property type="protein sequence ID" value="TPX55256.1"/>
    <property type="molecule type" value="Genomic_DNA"/>
</dbReference>
<dbReference type="Proteomes" id="UP000318582">
    <property type="component" value="Unassembled WGS sequence"/>
</dbReference>
<evidence type="ECO:0008006" key="3">
    <source>
        <dbReference type="Google" id="ProtNLM"/>
    </source>
</evidence>
<keyword evidence="2" id="KW-1185">Reference proteome</keyword>